<gene>
    <name evidence="2" type="ORF">NNO07_15050</name>
</gene>
<evidence type="ECO:0000313" key="3">
    <source>
        <dbReference type="Proteomes" id="UP001211689"/>
    </source>
</evidence>
<dbReference type="Pfam" id="PF13640">
    <property type="entry name" value="2OG-FeII_Oxy_3"/>
    <property type="match status" value="1"/>
</dbReference>
<dbReference type="InterPro" id="IPR044862">
    <property type="entry name" value="Pro_4_hyd_alph_FE2OG_OXY"/>
</dbReference>
<evidence type="ECO:0000259" key="1">
    <source>
        <dbReference type="Pfam" id="PF13640"/>
    </source>
</evidence>
<organism evidence="2 3">
    <name type="scientific">Metapseudomonas resinovorans</name>
    <name type="common">Pseudomonas resinovorans</name>
    <dbReference type="NCBI Taxonomy" id="53412"/>
    <lineage>
        <taxon>Bacteria</taxon>
        <taxon>Pseudomonadati</taxon>
        <taxon>Pseudomonadota</taxon>
        <taxon>Gammaproteobacteria</taxon>
        <taxon>Pseudomonadales</taxon>
        <taxon>Pseudomonadaceae</taxon>
        <taxon>Metapseudomonas</taxon>
    </lineage>
</organism>
<evidence type="ECO:0000313" key="2">
    <source>
        <dbReference type="EMBL" id="MDA8484391.1"/>
    </source>
</evidence>
<dbReference type="Proteomes" id="UP001211689">
    <property type="component" value="Unassembled WGS sequence"/>
</dbReference>
<comment type="caution">
    <text evidence="2">The sequence shown here is derived from an EMBL/GenBank/DDBJ whole genome shotgun (WGS) entry which is preliminary data.</text>
</comment>
<dbReference type="RefSeq" id="WP_271471202.1">
    <property type="nucleotide sequence ID" value="NZ_JANEWF010000015.1"/>
</dbReference>
<accession>A0ABT4Y6K4</accession>
<proteinExistence type="predicted"/>
<name>A0ABT4Y6K4_METRE</name>
<protein>
    <submittedName>
        <fullName evidence="2">2OG-Fe(II) oxygenase</fullName>
    </submittedName>
</protein>
<dbReference type="Gene3D" id="2.60.120.620">
    <property type="entry name" value="q2cbj1_9rhob like domain"/>
    <property type="match status" value="1"/>
</dbReference>
<dbReference type="EMBL" id="JANEWF010000015">
    <property type="protein sequence ID" value="MDA8484391.1"/>
    <property type="molecule type" value="Genomic_DNA"/>
</dbReference>
<reference evidence="2 3" key="1">
    <citation type="submission" date="2022-07" db="EMBL/GenBank/DDBJ databases">
        <title>Genome Analysis of Selected Gammaproteobacteria from Nigerian Food snails.</title>
        <authorList>
            <person name="Okafor A.C."/>
        </authorList>
    </citation>
    <scope>NUCLEOTIDE SEQUENCE [LARGE SCALE GENOMIC DNA]</scope>
    <source>
        <strain evidence="2 3">Awg 2</strain>
    </source>
</reference>
<keyword evidence="3" id="KW-1185">Reference proteome</keyword>
<feature type="domain" description="Prolyl 4-hydroxylase alpha subunit Fe(2+) 2OG dioxygenase" evidence="1">
    <location>
        <begin position="82"/>
        <end position="163"/>
    </location>
</feature>
<sequence>MIRLEQCDPVLAAAIRDETGSLFECQTSRFFDRSRHFINRGLEGDTGRYFSLRHDAAPGLVRLWLSLLAPTVPDLELDQGYINVYPAGGFIPPHRDNTGEGHLAMAVVPLQSHPEQGLMWYEDSTLARGHFIPDQIGQAVIFDSLAIPHAVPPVAEPRFSIVYLYR</sequence>